<evidence type="ECO:0000256" key="1">
    <source>
        <dbReference type="SAM" id="MobiDB-lite"/>
    </source>
</evidence>
<accession>A0AAW2VNW2</accession>
<protein>
    <submittedName>
        <fullName evidence="2">Uncharacterized protein</fullName>
    </submittedName>
</protein>
<evidence type="ECO:0000313" key="2">
    <source>
        <dbReference type="EMBL" id="KAL0430923.1"/>
    </source>
</evidence>
<name>A0AAW2VNW2_SESRA</name>
<dbReference type="AlphaFoldDB" id="A0AAW2VNW2"/>
<feature type="compositionally biased region" description="Acidic residues" evidence="1">
    <location>
        <begin position="1"/>
        <end position="17"/>
    </location>
</feature>
<feature type="region of interest" description="Disordered" evidence="1">
    <location>
        <begin position="1"/>
        <end position="67"/>
    </location>
</feature>
<sequence>MASSDEEEEEEYEDEGYSDLQRMYSNFESAYEDDEVNQPPSSDSWPSDMYSDSLDDDEGWSDSSLDM</sequence>
<reference evidence="2" key="2">
    <citation type="journal article" date="2024" name="Plant">
        <title>Genomic evolution and insights into agronomic trait innovations of Sesamum species.</title>
        <authorList>
            <person name="Miao H."/>
            <person name="Wang L."/>
            <person name="Qu L."/>
            <person name="Liu H."/>
            <person name="Sun Y."/>
            <person name="Le M."/>
            <person name="Wang Q."/>
            <person name="Wei S."/>
            <person name="Zheng Y."/>
            <person name="Lin W."/>
            <person name="Duan Y."/>
            <person name="Cao H."/>
            <person name="Xiong S."/>
            <person name="Wang X."/>
            <person name="Wei L."/>
            <person name="Li C."/>
            <person name="Ma Q."/>
            <person name="Ju M."/>
            <person name="Zhao R."/>
            <person name="Li G."/>
            <person name="Mu C."/>
            <person name="Tian Q."/>
            <person name="Mei H."/>
            <person name="Zhang T."/>
            <person name="Gao T."/>
            <person name="Zhang H."/>
        </authorList>
    </citation>
    <scope>NUCLEOTIDE SEQUENCE</scope>
    <source>
        <strain evidence="2">G02</strain>
    </source>
</reference>
<comment type="caution">
    <text evidence="2">The sequence shown here is derived from an EMBL/GenBank/DDBJ whole genome shotgun (WGS) entry which is preliminary data.</text>
</comment>
<proteinExistence type="predicted"/>
<organism evidence="2">
    <name type="scientific">Sesamum radiatum</name>
    <name type="common">Black benniseed</name>
    <dbReference type="NCBI Taxonomy" id="300843"/>
    <lineage>
        <taxon>Eukaryota</taxon>
        <taxon>Viridiplantae</taxon>
        <taxon>Streptophyta</taxon>
        <taxon>Embryophyta</taxon>
        <taxon>Tracheophyta</taxon>
        <taxon>Spermatophyta</taxon>
        <taxon>Magnoliopsida</taxon>
        <taxon>eudicotyledons</taxon>
        <taxon>Gunneridae</taxon>
        <taxon>Pentapetalae</taxon>
        <taxon>asterids</taxon>
        <taxon>lamiids</taxon>
        <taxon>Lamiales</taxon>
        <taxon>Pedaliaceae</taxon>
        <taxon>Sesamum</taxon>
    </lineage>
</organism>
<gene>
    <name evidence="2" type="ORF">Sradi_0718300</name>
</gene>
<dbReference type="EMBL" id="JACGWJ010000003">
    <property type="protein sequence ID" value="KAL0430923.1"/>
    <property type="molecule type" value="Genomic_DNA"/>
</dbReference>
<reference evidence="2" key="1">
    <citation type="submission" date="2020-06" db="EMBL/GenBank/DDBJ databases">
        <authorList>
            <person name="Li T."/>
            <person name="Hu X."/>
            <person name="Zhang T."/>
            <person name="Song X."/>
            <person name="Zhang H."/>
            <person name="Dai N."/>
            <person name="Sheng W."/>
            <person name="Hou X."/>
            <person name="Wei L."/>
        </authorList>
    </citation>
    <scope>NUCLEOTIDE SEQUENCE</scope>
    <source>
        <strain evidence="2">G02</strain>
        <tissue evidence="2">Leaf</tissue>
    </source>
</reference>